<evidence type="ECO:0000256" key="1">
    <source>
        <dbReference type="SAM" id="Phobius"/>
    </source>
</evidence>
<gene>
    <name evidence="2" type="ORF">JOF56_005758</name>
</gene>
<keyword evidence="1" id="KW-0472">Membrane</keyword>
<dbReference type="EMBL" id="JAGINW010000001">
    <property type="protein sequence ID" value="MBP2325373.1"/>
    <property type="molecule type" value="Genomic_DNA"/>
</dbReference>
<evidence type="ECO:0008006" key="4">
    <source>
        <dbReference type="Google" id="ProtNLM"/>
    </source>
</evidence>
<keyword evidence="1" id="KW-1133">Transmembrane helix</keyword>
<evidence type="ECO:0000313" key="2">
    <source>
        <dbReference type="EMBL" id="MBP2325373.1"/>
    </source>
</evidence>
<accession>A0ABS4TN77</accession>
<feature type="transmembrane region" description="Helical" evidence="1">
    <location>
        <begin position="12"/>
        <end position="33"/>
    </location>
</feature>
<feature type="transmembrane region" description="Helical" evidence="1">
    <location>
        <begin position="39"/>
        <end position="61"/>
    </location>
</feature>
<keyword evidence="3" id="KW-1185">Reference proteome</keyword>
<dbReference type="RefSeq" id="WP_209642580.1">
    <property type="nucleotide sequence ID" value="NZ_JAGINW010000001.1"/>
</dbReference>
<reference evidence="2 3" key="1">
    <citation type="submission" date="2021-03" db="EMBL/GenBank/DDBJ databases">
        <title>Sequencing the genomes of 1000 actinobacteria strains.</title>
        <authorList>
            <person name="Klenk H.-P."/>
        </authorList>
    </citation>
    <scope>NUCLEOTIDE SEQUENCE [LARGE SCALE GENOMIC DNA]</scope>
    <source>
        <strain evidence="2 3">DSM 46670</strain>
    </source>
</reference>
<protein>
    <recommendedName>
        <fullName evidence="4">DUF3093 domain-containing protein</fullName>
    </recommendedName>
</protein>
<sequence length="161" mass="17379">METSLPRKSYLGPTVLAVAGVLLLGFLLVCQVADVPRGLWVTSLSLSPWGPICLIVAFLVARHVRKVNRLVDHGIAARATVESIDSTSSSINGRQVLRIGMSVTVDELPEYPVTVRNAPPYHLVGMLRPGASIPVVVDPDTPEQVLIDWKRAEREPSGPGL</sequence>
<evidence type="ECO:0000313" key="3">
    <source>
        <dbReference type="Proteomes" id="UP001519332"/>
    </source>
</evidence>
<dbReference type="Proteomes" id="UP001519332">
    <property type="component" value="Unassembled WGS sequence"/>
</dbReference>
<keyword evidence="1" id="KW-0812">Transmembrane</keyword>
<proteinExistence type="predicted"/>
<comment type="caution">
    <text evidence="2">The sequence shown here is derived from an EMBL/GenBank/DDBJ whole genome shotgun (WGS) entry which is preliminary data.</text>
</comment>
<organism evidence="2 3">
    <name type="scientific">Kibdelosporangium banguiense</name>
    <dbReference type="NCBI Taxonomy" id="1365924"/>
    <lineage>
        <taxon>Bacteria</taxon>
        <taxon>Bacillati</taxon>
        <taxon>Actinomycetota</taxon>
        <taxon>Actinomycetes</taxon>
        <taxon>Pseudonocardiales</taxon>
        <taxon>Pseudonocardiaceae</taxon>
        <taxon>Kibdelosporangium</taxon>
    </lineage>
</organism>
<name>A0ABS4TN77_9PSEU</name>